<keyword evidence="2" id="KW-1185">Reference proteome</keyword>
<protein>
    <recommendedName>
        <fullName evidence="3">TRIM2_3</fullName>
    </recommendedName>
</protein>
<gene>
    <name evidence="1" type="ORF">MCOR_36766</name>
</gene>
<dbReference type="InterPro" id="IPR011042">
    <property type="entry name" value="6-blade_b-propeller_TolB-like"/>
</dbReference>
<dbReference type="OrthoDB" id="6117625at2759"/>
<evidence type="ECO:0000313" key="2">
    <source>
        <dbReference type="Proteomes" id="UP000507470"/>
    </source>
</evidence>
<proteinExistence type="predicted"/>
<accession>A0A6J8D4H2</accession>
<name>A0A6J8D4H2_MYTCO</name>
<evidence type="ECO:0008006" key="3">
    <source>
        <dbReference type="Google" id="ProtNLM"/>
    </source>
</evidence>
<dbReference type="SUPFAM" id="SSF101898">
    <property type="entry name" value="NHL repeat"/>
    <property type="match status" value="1"/>
</dbReference>
<sequence length="333" mass="37609">MKMSGSNLQVFLGTREINKTVAEKIRSIKSSVSTIKHYKKMSVKLEKLLVTENNAGFIFKETKIEQTQIQVSMPTTNIHDINLHLKQKFKIKMSGPYRYNVEHCAILPNGHLLIAHDFGKDQLMEYNEKCQHIRDIPVLQRPTDLTVIDSNQIAISYGINIDIVDVTFKRVIKKIKLPECCVGISYQNGKLYLVAREIGIMVYDLSGKLLNTFYIAAFNVMHIATSVNRIYFTDEGKNTINCYDMNGEKIWVTRIKSILLPSGLAIGENDDVFVAGSASNNITIIRRDGRDSKTLLTSVDGMDEPQAIHYDKQRKILLVCDKASTNAALYTVA</sequence>
<dbReference type="EMBL" id="CACVKT020006653">
    <property type="protein sequence ID" value="CAC5402826.1"/>
    <property type="molecule type" value="Genomic_DNA"/>
</dbReference>
<dbReference type="Gene3D" id="2.120.10.30">
    <property type="entry name" value="TolB, C-terminal domain"/>
    <property type="match status" value="1"/>
</dbReference>
<dbReference type="AlphaFoldDB" id="A0A6J8D4H2"/>
<evidence type="ECO:0000313" key="1">
    <source>
        <dbReference type="EMBL" id="CAC5402826.1"/>
    </source>
</evidence>
<reference evidence="1 2" key="1">
    <citation type="submission" date="2020-06" db="EMBL/GenBank/DDBJ databases">
        <authorList>
            <person name="Li R."/>
            <person name="Bekaert M."/>
        </authorList>
    </citation>
    <scope>NUCLEOTIDE SEQUENCE [LARGE SCALE GENOMIC DNA]</scope>
    <source>
        <strain evidence="2">wild</strain>
    </source>
</reference>
<dbReference type="Proteomes" id="UP000507470">
    <property type="component" value="Unassembled WGS sequence"/>
</dbReference>
<organism evidence="1 2">
    <name type="scientific">Mytilus coruscus</name>
    <name type="common">Sea mussel</name>
    <dbReference type="NCBI Taxonomy" id="42192"/>
    <lineage>
        <taxon>Eukaryota</taxon>
        <taxon>Metazoa</taxon>
        <taxon>Spiralia</taxon>
        <taxon>Lophotrochozoa</taxon>
        <taxon>Mollusca</taxon>
        <taxon>Bivalvia</taxon>
        <taxon>Autobranchia</taxon>
        <taxon>Pteriomorphia</taxon>
        <taxon>Mytilida</taxon>
        <taxon>Mytiloidea</taxon>
        <taxon>Mytilidae</taxon>
        <taxon>Mytilinae</taxon>
        <taxon>Mytilus</taxon>
    </lineage>
</organism>